<evidence type="ECO:0000256" key="5">
    <source>
        <dbReference type="ARBA" id="ARBA00022676"/>
    </source>
</evidence>
<dbReference type="Pfam" id="PF01729">
    <property type="entry name" value="QRPTase_C"/>
    <property type="match status" value="1"/>
</dbReference>
<evidence type="ECO:0000313" key="9">
    <source>
        <dbReference type="EMBL" id="KUG17742.1"/>
    </source>
</evidence>
<dbReference type="InterPro" id="IPR037128">
    <property type="entry name" value="Quinolinate_PRibosylTase_N_sf"/>
</dbReference>
<dbReference type="CDD" id="cd01572">
    <property type="entry name" value="QPRTase"/>
    <property type="match status" value="1"/>
</dbReference>
<dbReference type="InterPro" id="IPR036068">
    <property type="entry name" value="Nicotinate_pribotase-like_C"/>
</dbReference>
<protein>
    <recommendedName>
        <fullName evidence="3">nicotinate-nucleotide diphosphorylase (carboxylating)</fullName>
        <ecNumber evidence="3">2.4.2.19</ecNumber>
    </recommendedName>
</protein>
<feature type="domain" description="Quinolinate phosphoribosyl transferase C-terminal" evidence="7">
    <location>
        <begin position="118"/>
        <end position="285"/>
    </location>
</feature>
<dbReference type="Pfam" id="PF02749">
    <property type="entry name" value="QRPTase_N"/>
    <property type="match status" value="1"/>
</dbReference>
<dbReference type="InterPro" id="IPR002638">
    <property type="entry name" value="Quinolinate_PRibosylTrfase_C"/>
</dbReference>
<evidence type="ECO:0000256" key="3">
    <source>
        <dbReference type="ARBA" id="ARBA00011944"/>
    </source>
</evidence>
<dbReference type="FunFam" id="3.20.20.70:FF:000030">
    <property type="entry name" value="Nicotinate-nucleotide pyrophosphorylase, carboxylating"/>
    <property type="match status" value="1"/>
</dbReference>
<evidence type="ECO:0000256" key="4">
    <source>
        <dbReference type="ARBA" id="ARBA00022642"/>
    </source>
</evidence>
<evidence type="ECO:0000256" key="6">
    <source>
        <dbReference type="ARBA" id="ARBA00022679"/>
    </source>
</evidence>
<dbReference type="InterPro" id="IPR027277">
    <property type="entry name" value="NadC/ModD"/>
</dbReference>
<name>A0A0W8FAD7_9ZZZZ</name>
<dbReference type="NCBIfam" id="TIGR00078">
    <property type="entry name" value="nadC"/>
    <property type="match status" value="1"/>
</dbReference>
<dbReference type="GO" id="GO:0005737">
    <property type="term" value="C:cytoplasm"/>
    <property type="evidence" value="ECO:0007669"/>
    <property type="project" value="TreeGrafter"/>
</dbReference>
<dbReference type="GO" id="GO:0004514">
    <property type="term" value="F:nicotinate-nucleotide diphosphorylase (carboxylating) activity"/>
    <property type="evidence" value="ECO:0007669"/>
    <property type="project" value="UniProtKB-EC"/>
</dbReference>
<dbReference type="AlphaFoldDB" id="A0A0W8FAD7"/>
<dbReference type="GO" id="GO:0034213">
    <property type="term" value="P:quinolinate catabolic process"/>
    <property type="evidence" value="ECO:0007669"/>
    <property type="project" value="TreeGrafter"/>
</dbReference>
<comment type="similarity">
    <text evidence="2">Belongs to the NadC/ModD family.</text>
</comment>
<dbReference type="EMBL" id="LNQE01001424">
    <property type="protein sequence ID" value="KUG17742.1"/>
    <property type="molecule type" value="Genomic_DNA"/>
</dbReference>
<keyword evidence="4" id="KW-0662">Pyridine nucleotide biosynthesis</keyword>
<organism evidence="9">
    <name type="scientific">hydrocarbon metagenome</name>
    <dbReference type="NCBI Taxonomy" id="938273"/>
    <lineage>
        <taxon>unclassified sequences</taxon>
        <taxon>metagenomes</taxon>
        <taxon>ecological metagenomes</taxon>
    </lineage>
</organism>
<dbReference type="GO" id="GO:0009435">
    <property type="term" value="P:NAD+ biosynthetic process"/>
    <property type="evidence" value="ECO:0007669"/>
    <property type="project" value="UniProtKB-UniPathway"/>
</dbReference>
<comment type="caution">
    <text evidence="9">The sequence shown here is derived from an EMBL/GenBank/DDBJ whole genome shotgun (WGS) entry which is preliminary data.</text>
</comment>
<evidence type="ECO:0000256" key="1">
    <source>
        <dbReference type="ARBA" id="ARBA00004893"/>
    </source>
</evidence>
<evidence type="ECO:0000256" key="2">
    <source>
        <dbReference type="ARBA" id="ARBA00009400"/>
    </source>
</evidence>
<dbReference type="EC" id="2.4.2.19" evidence="3"/>
<dbReference type="SUPFAM" id="SSF51690">
    <property type="entry name" value="Nicotinate/Quinolinate PRTase C-terminal domain-like"/>
    <property type="match status" value="1"/>
</dbReference>
<proteinExistence type="inferred from homology"/>
<dbReference type="PIRSF" id="PIRSF006250">
    <property type="entry name" value="NadC_ModD"/>
    <property type="match status" value="1"/>
</dbReference>
<dbReference type="Gene3D" id="3.20.20.70">
    <property type="entry name" value="Aldolase class I"/>
    <property type="match status" value="1"/>
</dbReference>
<feature type="domain" description="Quinolinate phosphoribosyl transferase N-terminal" evidence="8">
    <location>
        <begin position="41"/>
        <end position="116"/>
    </location>
</feature>
<keyword evidence="6 9" id="KW-0808">Transferase</keyword>
<dbReference type="PANTHER" id="PTHR32179">
    <property type="entry name" value="NICOTINATE-NUCLEOTIDE PYROPHOSPHORYLASE [CARBOXYLATING]"/>
    <property type="match status" value="1"/>
</dbReference>
<dbReference type="InterPro" id="IPR013785">
    <property type="entry name" value="Aldolase_TIM"/>
</dbReference>
<dbReference type="SUPFAM" id="SSF54675">
    <property type="entry name" value="Nicotinate/Quinolinate PRTase N-terminal domain-like"/>
    <property type="match status" value="1"/>
</dbReference>
<gene>
    <name evidence="9" type="ORF">ASZ90_012585</name>
</gene>
<comment type="pathway">
    <text evidence="1">Cofactor biosynthesis; NAD(+) biosynthesis; nicotinate D-ribonucleotide from quinolinate: step 1/1.</text>
</comment>
<dbReference type="Gene3D" id="3.90.1170.20">
    <property type="entry name" value="Quinolinate phosphoribosyl transferase, N-terminal domain"/>
    <property type="match status" value="1"/>
</dbReference>
<keyword evidence="5 9" id="KW-0328">Glycosyltransferase</keyword>
<evidence type="ECO:0000259" key="7">
    <source>
        <dbReference type="Pfam" id="PF01729"/>
    </source>
</evidence>
<dbReference type="InterPro" id="IPR022412">
    <property type="entry name" value="Quinolinate_PRibosylTrfase_N"/>
</dbReference>
<evidence type="ECO:0000259" key="8">
    <source>
        <dbReference type="Pfam" id="PF02749"/>
    </source>
</evidence>
<dbReference type="UniPathway" id="UPA00253">
    <property type="reaction ID" value="UER00331"/>
</dbReference>
<reference evidence="9" key="1">
    <citation type="journal article" date="2015" name="Proc. Natl. Acad. Sci. U.S.A.">
        <title>Networks of energetic and metabolic interactions define dynamics in microbial communities.</title>
        <authorList>
            <person name="Embree M."/>
            <person name="Liu J.K."/>
            <person name="Al-Bassam M.M."/>
            <person name="Zengler K."/>
        </authorList>
    </citation>
    <scope>NUCLEOTIDE SEQUENCE</scope>
</reference>
<sequence>MRGIAGYKSIKDQNPCGMLRSELERFIGEDLGEWDDSSTLIPELTACGIIIAKEDCIISGLAEAVEIFQYFGLKSELLFDDGEFVPAMSTVLEVVGSARKILQSERLVLNFMARMSGISTLTRECVLLAGGVRVAATRKTTPGFRLFEKRAVYLGGGDTHRFNLSDAILIKDNHIMILGLKECLRRAKDKSSFTKKIEVEIESLEDMLIAAKEGADIIMFDNMDPAKIAEGVDVLKKEGLRERVILEASGGITLDNIKDYGRSGVDVISLGALTKNARWIDLSLEIENDEEWRAKSEIA</sequence>
<dbReference type="PANTHER" id="PTHR32179:SF3">
    <property type="entry name" value="NICOTINATE-NUCLEOTIDE PYROPHOSPHORYLASE [CARBOXYLATING]"/>
    <property type="match status" value="1"/>
</dbReference>
<accession>A0A0W8FAD7</accession>
<dbReference type="InterPro" id="IPR004393">
    <property type="entry name" value="NadC"/>
</dbReference>